<comment type="caution">
    <text evidence="2">The sequence shown here is derived from an EMBL/GenBank/DDBJ whole genome shotgun (WGS) entry which is preliminary data.</text>
</comment>
<dbReference type="AlphaFoldDB" id="A0A0G0BQ45"/>
<organism evidence="2 3">
    <name type="scientific">Candidatus Roizmanbacteria bacterium GW2011_GWA2_35_19</name>
    <dbReference type="NCBI Taxonomy" id="1618478"/>
    <lineage>
        <taxon>Bacteria</taxon>
        <taxon>Candidatus Roizmaniibacteriota</taxon>
    </lineage>
</organism>
<accession>A0A0G0BQ45</accession>
<dbReference type="Proteomes" id="UP000034457">
    <property type="component" value="Unassembled WGS sequence"/>
</dbReference>
<protein>
    <submittedName>
        <fullName evidence="2">Uncharacterized protein</fullName>
    </submittedName>
</protein>
<gene>
    <name evidence="2" type="ORF">UR68_C0033G0010</name>
</gene>
<name>A0A0G0BQ45_9BACT</name>
<evidence type="ECO:0000313" key="3">
    <source>
        <dbReference type="Proteomes" id="UP000034457"/>
    </source>
</evidence>
<dbReference type="EMBL" id="LBQC01000033">
    <property type="protein sequence ID" value="KKP71538.1"/>
    <property type="molecule type" value="Genomic_DNA"/>
</dbReference>
<evidence type="ECO:0000256" key="1">
    <source>
        <dbReference type="SAM" id="MobiDB-lite"/>
    </source>
</evidence>
<feature type="region of interest" description="Disordered" evidence="1">
    <location>
        <begin position="42"/>
        <end position="88"/>
    </location>
</feature>
<feature type="compositionally biased region" description="Basic and acidic residues" evidence="1">
    <location>
        <begin position="47"/>
        <end position="80"/>
    </location>
</feature>
<evidence type="ECO:0000313" key="2">
    <source>
        <dbReference type="EMBL" id="KKP71538.1"/>
    </source>
</evidence>
<sequence>MNKTFSNPCSRCGRERVVVRTWKEKVYDSVIINTEKECPNPDCQKLVNRENNKQKEKYRAIRRKTEERARNRKTTNEAKKALKNKKKK</sequence>
<proteinExistence type="predicted"/>
<reference evidence="2 3" key="1">
    <citation type="journal article" date="2015" name="Nature">
        <title>rRNA introns, odd ribosomes, and small enigmatic genomes across a large radiation of phyla.</title>
        <authorList>
            <person name="Brown C.T."/>
            <person name="Hug L.A."/>
            <person name="Thomas B.C."/>
            <person name="Sharon I."/>
            <person name="Castelle C.J."/>
            <person name="Singh A."/>
            <person name="Wilkins M.J."/>
            <person name="Williams K.H."/>
            <person name="Banfield J.F."/>
        </authorList>
    </citation>
    <scope>NUCLEOTIDE SEQUENCE [LARGE SCALE GENOMIC DNA]</scope>
</reference>